<evidence type="ECO:0000256" key="6">
    <source>
        <dbReference type="RuleBase" id="RU362030"/>
    </source>
</evidence>
<dbReference type="EC" id="2.1.1.-" evidence="6"/>
<protein>
    <recommendedName>
        <fullName evidence="6">S-adenosyl-L-methionine-dependent methyltransferase</fullName>
        <ecNumber evidence="6">2.1.1.-</ecNumber>
    </recommendedName>
</protein>
<dbReference type="GO" id="GO:0032259">
    <property type="term" value="P:methylation"/>
    <property type="evidence" value="ECO:0007669"/>
    <property type="project" value="UniProtKB-KW"/>
</dbReference>
<dbReference type="PANTHER" id="PTHR43619:SF2">
    <property type="entry name" value="S-ADENOSYL-L-METHIONINE-DEPENDENT METHYLTRANSFERASES SUPERFAMILY PROTEIN"/>
    <property type="match status" value="1"/>
</dbReference>
<evidence type="ECO:0000256" key="3">
    <source>
        <dbReference type="ARBA" id="ARBA00022603"/>
    </source>
</evidence>
<evidence type="ECO:0000256" key="4">
    <source>
        <dbReference type="ARBA" id="ARBA00022679"/>
    </source>
</evidence>
<sequence>MSDHVSRVPVDGVALTAIGVAVIRARESKRPDRLYDDPLAHHFVDAARAGFTAERWAQLESLADQFFDGRTVGVRLVDDRLREALEAGINQIVLLGAGLDTRAFRMGLHPRVAVFEIDLAELFAFKEPVLQEAGAVPDCQRHVVAADLRGDWVTPLCENGFREDEPTYWVDEGTLGFLTQEWNQHVVRTLTGLSARGSLFGVGRFISDPDDARYRDLRTLVAGEATVPATATDPGDGAEFDTERWLNDLGWDTEFRSWNDQIARFDRDVTVADSRVGTIAARRR</sequence>
<reference evidence="7" key="1">
    <citation type="submission" date="2023-10" db="EMBL/GenBank/DDBJ databases">
        <title>Characterization and genome sequence of Mycobacterium intracellulare ABSURDO, a novel pathogenic isolate with three colony morphotypes that vary in growth and acid-fastness.</title>
        <authorList>
            <person name="Jude B.A."/>
            <person name="Robinson R.T."/>
        </authorList>
    </citation>
    <scope>NUCLEOTIDE SEQUENCE</scope>
    <source>
        <strain evidence="7">ABSURDO Component B</strain>
    </source>
</reference>
<comment type="similarity">
    <text evidence="2 6">Belongs to the UPF0677 family.</text>
</comment>
<evidence type="ECO:0000256" key="5">
    <source>
        <dbReference type="ARBA" id="ARBA00022691"/>
    </source>
</evidence>
<keyword evidence="3 6" id="KW-0489">Methyltransferase</keyword>
<name>A0AAE4RFF8_MYCIT</name>
<dbReference type="NCBIfam" id="TIGR00027">
    <property type="entry name" value="mthyl_TIGR00027"/>
    <property type="match status" value="1"/>
</dbReference>
<evidence type="ECO:0000313" key="8">
    <source>
        <dbReference type="Proteomes" id="UP001187143"/>
    </source>
</evidence>
<proteinExistence type="inferred from homology"/>
<evidence type="ECO:0000256" key="2">
    <source>
        <dbReference type="ARBA" id="ARBA00008138"/>
    </source>
</evidence>
<dbReference type="Pfam" id="PF04072">
    <property type="entry name" value="LCM"/>
    <property type="match status" value="1"/>
</dbReference>
<comment type="caution">
    <text evidence="7">The sequence shown here is derived from an EMBL/GenBank/DDBJ whole genome shotgun (WGS) entry which is preliminary data.</text>
</comment>
<dbReference type="SUPFAM" id="SSF53335">
    <property type="entry name" value="S-adenosyl-L-methionine-dependent methyltransferases"/>
    <property type="match status" value="1"/>
</dbReference>
<dbReference type="RefSeq" id="WP_225325159.1">
    <property type="nucleotide sequence ID" value="NZ_JAEKMV010000025.1"/>
</dbReference>
<dbReference type="InterPro" id="IPR029063">
    <property type="entry name" value="SAM-dependent_MTases_sf"/>
</dbReference>
<dbReference type="InterPro" id="IPR011610">
    <property type="entry name" value="SAM_mthyl_Trfase_ML2640-like"/>
</dbReference>
<evidence type="ECO:0000256" key="1">
    <source>
        <dbReference type="ARBA" id="ARBA00003907"/>
    </source>
</evidence>
<dbReference type="Proteomes" id="UP001187143">
    <property type="component" value="Unassembled WGS sequence"/>
</dbReference>
<comment type="function">
    <text evidence="1 6">Exhibits S-adenosyl-L-methionine-dependent methyltransferase activity.</text>
</comment>
<keyword evidence="4 7" id="KW-0808">Transferase</keyword>
<accession>A0AAE4RFF8</accession>
<evidence type="ECO:0000313" key="7">
    <source>
        <dbReference type="EMBL" id="MDV7014725.1"/>
    </source>
</evidence>
<dbReference type="AlphaFoldDB" id="A0AAE4RFF8"/>
<dbReference type="GO" id="GO:0008168">
    <property type="term" value="F:methyltransferase activity"/>
    <property type="evidence" value="ECO:0007669"/>
    <property type="project" value="UniProtKB-UniRule"/>
</dbReference>
<dbReference type="EMBL" id="JAWLLD010000027">
    <property type="protein sequence ID" value="MDV7014725.1"/>
    <property type="molecule type" value="Genomic_DNA"/>
</dbReference>
<dbReference type="PANTHER" id="PTHR43619">
    <property type="entry name" value="S-ADENOSYL-L-METHIONINE-DEPENDENT METHYLTRANSFERASE YKTD-RELATED"/>
    <property type="match status" value="1"/>
</dbReference>
<keyword evidence="5 6" id="KW-0949">S-adenosyl-L-methionine</keyword>
<gene>
    <name evidence="7" type="ORF">R4F53_20770</name>
</gene>
<dbReference type="Gene3D" id="3.40.50.150">
    <property type="entry name" value="Vaccinia Virus protein VP39"/>
    <property type="match status" value="1"/>
</dbReference>
<dbReference type="InterPro" id="IPR007213">
    <property type="entry name" value="Ppm1/Ppm2/Tcmp"/>
</dbReference>
<organism evidence="7 8">
    <name type="scientific">Mycobacterium intracellulare</name>
    <dbReference type="NCBI Taxonomy" id="1767"/>
    <lineage>
        <taxon>Bacteria</taxon>
        <taxon>Bacillati</taxon>
        <taxon>Actinomycetota</taxon>
        <taxon>Actinomycetes</taxon>
        <taxon>Mycobacteriales</taxon>
        <taxon>Mycobacteriaceae</taxon>
        <taxon>Mycobacterium</taxon>
        <taxon>Mycobacterium avium complex (MAC)</taxon>
    </lineage>
</organism>